<name>A0AAE3E7V3_9FIRM</name>
<evidence type="ECO:0000313" key="2">
    <source>
        <dbReference type="Proteomes" id="UP001198182"/>
    </source>
</evidence>
<accession>A0AAE3E7V3</accession>
<dbReference type="Proteomes" id="UP001198182">
    <property type="component" value="Unassembled WGS sequence"/>
</dbReference>
<sequence>MGLAAAMTLSMAACGGSGSSSTTAAAAQIQRQQRLTMLTRFLSKQTRMRENATSAYALIRESVGDENMDKVLAAVDALEK</sequence>
<reference evidence="1" key="1">
    <citation type="submission" date="2021-10" db="EMBL/GenBank/DDBJ databases">
        <title>Anaerobic single-cell dispensing facilitates the cultivation of human gut bacteria.</title>
        <authorList>
            <person name="Afrizal A."/>
        </authorList>
    </citation>
    <scope>NUCLEOTIDE SEQUENCE</scope>
    <source>
        <strain evidence="1">CLA-AA-H215</strain>
    </source>
</reference>
<keyword evidence="2" id="KW-1185">Reference proteome</keyword>
<dbReference type="EMBL" id="JAJEQR010000004">
    <property type="protein sequence ID" value="MCC2229769.1"/>
    <property type="molecule type" value="Genomic_DNA"/>
</dbReference>
<dbReference type="AlphaFoldDB" id="A0AAE3E7V3"/>
<comment type="caution">
    <text evidence="1">The sequence shown here is derived from an EMBL/GenBank/DDBJ whole genome shotgun (WGS) entry which is preliminary data.</text>
</comment>
<protein>
    <submittedName>
        <fullName evidence="1">Uncharacterized protein</fullName>
    </submittedName>
</protein>
<dbReference type="RefSeq" id="WP_308452556.1">
    <property type="nucleotide sequence ID" value="NZ_JAJEQR010000004.1"/>
</dbReference>
<gene>
    <name evidence="1" type="ORF">LKD81_01965</name>
</gene>
<proteinExistence type="predicted"/>
<evidence type="ECO:0000313" key="1">
    <source>
        <dbReference type="EMBL" id="MCC2229769.1"/>
    </source>
</evidence>
<organism evidence="1 2">
    <name type="scientific">Hominifimenecus microfluidus</name>
    <dbReference type="NCBI Taxonomy" id="2885348"/>
    <lineage>
        <taxon>Bacteria</taxon>
        <taxon>Bacillati</taxon>
        <taxon>Bacillota</taxon>
        <taxon>Clostridia</taxon>
        <taxon>Lachnospirales</taxon>
        <taxon>Lachnospiraceae</taxon>
        <taxon>Hominifimenecus</taxon>
    </lineage>
</organism>